<dbReference type="InterPro" id="IPR036291">
    <property type="entry name" value="NAD(P)-bd_dom_sf"/>
</dbReference>
<dbReference type="InterPro" id="IPR011032">
    <property type="entry name" value="GroES-like_sf"/>
</dbReference>
<dbReference type="SMART" id="SM00829">
    <property type="entry name" value="PKS_ER"/>
    <property type="match status" value="1"/>
</dbReference>
<comment type="caution">
    <text evidence="2">The sequence shown here is derived from an EMBL/GenBank/DDBJ whole genome shotgun (WGS) entry which is preliminary data.</text>
</comment>
<dbReference type="SUPFAM" id="SSF50129">
    <property type="entry name" value="GroES-like"/>
    <property type="match status" value="1"/>
</dbReference>
<dbReference type="InterPro" id="IPR051397">
    <property type="entry name" value="Zn-ADH-like_protein"/>
</dbReference>
<name>A0ABN2MHH3_9PSEU</name>
<dbReference type="InterPro" id="IPR013154">
    <property type="entry name" value="ADH-like_N"/>
</dbReference>
<organism evidence="2 3">
    <name type="scientific">Pseudonocardia ailaonensis</name>
    <dbReference type="NCBI Taxonomy" id="367279"/>
    <lineage>
        <taxon>Bacteria</taxon>
        <taxon>Bacillati</taxon>
        <taxon>Actinomycetota</taxon>
        <taxon>Actinomycetes</taxon>
        <taxon>Pseudonocardiales</taxon>
        <taxon>Pseudonocardiaceae</taxon>
        <taxon>Pseudonocardia</taxon>
    </lineage>
</organism>
<evidence type="ECO:0000313" key="3">
    <source>
        <dbReference type="Proteomes" id="UP001500449"/>
    </source>
</evidence>
<dbReference type="Proteomes" id="UP001500449">
    <property type="component" value="Unassembled WGS sequence"/>
</dbReference>
<gene>
    <name evidence="2" type="ORF">GCM10009836_01350</name>
</gene>
<dbReference type="InterPro" id="IPR013149">
    <property type="entry name" value="ADH-like_C"/>
</dbReference>
<dbReference type="Gene3D" id="3.90.180.10">
    <property type="entry name" value="Medium-chain alcohol dehydrogenases, catalytic domain"/>
    <property type="match status" value="1"/>
</dbReference>
<keyword evidence="3" id="KW-1185">Reference proteome</keyword>
<dbReference type="Pfam" id="PF00107">
    <property type="entry name" value="ADH_zinc_N"/>
    <property type="match status" value="1"/>
</dbReference>
<protein>
    <submittedName>
        <fullName evidence="2">NADPH:quinone oxidoreductase family protein</fullName>
    </submittedName>
</protein>
<sequence>MHRVICSGFAEPARLELRTEGTPSPGPGEVLVAVEAAGIGFVDNLIAKGLYQVRPPLPYTPGLTAAGHVAAVGAGVTSPVVGDRVAVLLTGYGGCASHLLRPAGTVVPIPDEVSADIAATAIENYGTVLYAVTERVVIRPGTAVVVLGAGGGIGLAAVDVARALGARVVAVASTEAKRAAALAAGAHTALGYENLKNGIREATGGGADVVVDPVGGEATEQALRALAAGGTLCVIGFASGGIPRLPANVVLLRNRSVVGVDWGDWSREDEGAARELVRDMLSRIAGGEIHPPVPEPVAFADAAAAFGRIDRGEVVGKLVLRP</sequence>
<dbReference type="SUPFAM" id="SSF51735">
    <property type="entry name" value="NAD(P)-binding Rossmann-fold domains"/>
    <property type="match status" value="1"/>
</dbReference>
<dbReference type="Gene3D" id="3.40.50.720">
    <property type="entry name" value="NAD(P)-binding Rossmann-like Domain"/>
    <property type="match status" value="1"/>
</dbReference>
<evidence type="ECO:0000259" key="1">
    <source>
        <dbReference type="SMART" id="SM00829"/>
    </source>
</evidence>
<feature type="domain" description="Enoyl reductase (ER)" evidence="1">
    <location>
        <begin position="10"/>
        <end position="320"/>
    </location>
</feature>
<proteinExistence type="predicted"/>
<reference evidence="2 3" key="1">
    <citation type="journal article" date="2019" name="Int. J. Syst. Evol. Microbiol.">
        <title>The Global Catalogue of Microorganisms (GCM) 10K type strain sequencing project: providing services to taxonomists for standard genome sequencing and annotation.</title>
        <authorList>
            <consortium name="The Broad Institute Genomics Platform"/>
            <consortium name="The Broad Institute Genome Sequencing Center for Infectious Disease"/>
            <person name="Wu L."/>
            <person name="Ma J."/>
        </authorList>
    </citation>
    <scope>NUCLEOTIDE SEQUENCE [LARGE SCALE GENOMIC DNA]</scope>
    <source>
        <strain evidence="2 3">JCM 16009</strain>
    </source>
</reference>
<evidence type="ECO:0000313" key="2">
    <source>
        <dbReference type="EMBL" id="GAA1827398.1"/>
    </source>
</evidence>
<accession>A0ABN2MHH3</accession>
<dbReference type="PANTHER" id="PTHR43677">
    <property type="entry name" value="SHORT-CHAIN DEHYDROGENASE/REDUCTASE"/>
    <property type="match status" value="1"/>
</dbReference>
<dbReference type="InterPro" id="IPR020843">
    <property type="entry name" value="ER"/>
</dbReference>
<dbReference type="EMBL" id="BAAAQK010000001">
    <property type="protein sequence ID" value="GAA1827398.1"/>
    <property type="molecule type" value="Genomic_DNA"/>
</dbReference>
<dbReference type="Pfam" id="PF08240">
    <property type="entry name" value="ADH_N"/>
    <property type="match status" value="1"/>
</dbReference>
<dbReference type="PANTHER" id="PTHR43677:SF4">
    <property type="entry name" value="QUINONE OXIDOREDUCTASE-LIKE PROTEIN 2"/>
    <property type="match status" value="1"/>
</dbReference>